<protein>
    <recommendedName>
        <fullName evidence="3 7">3-deoxy-D-manno-octulosonic acid transferase</fullName>
        <shortName evidence="7">Kdo transferase</shortName>
        <ecNumber evidence="2 7">2.4.99.12</ecNumber>
    </recommendedName>
    <alternativeName>
        <fullName evidence="5 7">Lipid IV(A) 3-deoxy-D-manno-octulosonic acid transferase</fullName>
    </alternativeName>
</protein>
<proteinExistence type="inferred from homology"/>
<keyword evidence="10" id="KW-1185">Reference proteome</keyword>
<dbReference type="Proteomes" id="UP001500185">
    <property type="component" value="Unassembled WGS sequence"/>
</dbReference>
<evidence type="ECO:0000256" key="1">
    <source>
        <dbReference type="ARBA" id="ARBA00004713"/>
    </source>
</evidence>
<sequence length="389" mass="43839">MKSFAEGRIHWESELKSQVSENEKVIWFHAASLGEYEQAVPIIDALKKKYTSHKIAVSFFSPSGYEVKKKDSKLDIVTYLPLDTKKNAGKFLNILKPEIAFFIKYEVWPNLMDVLEKKQIKSYLISGVFRKQQLYFKPMGQFMAKALSKFDHLFVQNEESLALLKDHGFEQASISGDTRYDRVISQLAMNNQLDFMDKFTASGELTMVFGSTWPEDLSITLDAINNAPEHIKFVIAPHQINSAQIQKLKKSITKKVLCFSEIENQNLEELQVLIVDTIGLLTKIYSYADLAYVGGGMGLSGLHNVLEPAAFGIPIVIGKNFEKFPEAKMLRRLGGLFSVSSANEFVSIFEKLISDSMFREKSGQISGHFVNSEAGATQKILSAIDFEND</sequence>
<evidence type="ECO:0000256" key="7">
    <source>
        <dbReference type="RuleBase" id="RU365103"/>
    </source>
</evidence>
<evidence type="ECO:0000259" key="8">
    <source>
        <dbReference type="Pfam" id="PF04413"/>
    </source>
</evidence>
<dbReference type="InterPro" id="IPR038107">
    <property type="entry name" value="Glycos_transf_N_sf"/>
</dbReference>
<evidence type="ECO:0000256" key="2">
    <source>
        <dbReference type="ARBA" id="ARBA00012621"/>
    </source>
</evidence>
<feature type="domain" description="3-deoxy-D-manno-octulosonic-acid transferase N-terminal" evidence="8">
    <location>
        <begin position="18"/>
        <end position="181"/>
    </location>
</feature>
<evidence type="ECO:0000313" key="9">
    <source>
        <dbReference type="EMBL" id="GAA0761317.1"/>
    </source>
</evidence>
<comment type="catalytic activity">
    <reaction evidence="6 7">
        <text>lipid IVA (E. coli) + CMP-3-deoxy-beta-D-manno-octulosonate = alpha-Kdo-(2-&gt;6)-lipid IVA (E. coli) + CMP + H(+)</text>
        <dbReference type="Rhea" id="RHEA:28066"/>
        <dbReference type="ChEBI" id="CHEBI:15378"/>
        <dbReference type="ChEBI" id="CHEBI:58603"/>
        <dbReference type="ChEBI" id="CHEBI:60364"/>
        <dbReference type="ChEBI" id="CHEBI:60377"/>
        <dbReference type="ChEBI" id="CHEBI:85987"/>
        <dbReference type="EC" id="2.4.99.12"/>
    </reaction>
</comment>
<comment type="pathway">
    <text evidence="1 7">Bacterial outer membrane biogenesis; LPS core biosynthesis.</text>
</comment>
<dbReference type="Gene3D" id="3.40.50.2000">
    <property type="entry name" value="Glycogen Phosphorylase B"/>
    <property type="match status" value="1"/>
</dbReference>
<evidence type="ECO:0000313" key="10">
    <source>
        <dbReference type="Proteomes" id="UP001500185"/>
    </source>
</evidence>
<dbReference type="EMBL" id="BAAAGG010000021">
    <property type="protein sequence ID" value="GAA0761317.1"/>
    <property type="molecule type" value="Genomic_DNA"/>
</dbReference>
<evidence type="ECO:0000256" key="3">
    <source>
        <dbReference type="ARBA" id="ARBA00019077"/>
    </source>
</evidence>
<reference evidence="10" key="1">
    <citation type="journal article" date="2019" name="Int. J. Syst. Evol. Microbiol.">
        <title>The Global Catalogue of Microorganisms (GCM) 10K type strain sequencing project: providing services to taxonomists for standard genome sequencing and annotation.</title>
        <authorList>
            <consortium name="The Broad Institute Genomics Platform"/>
            <consortium name="The Broad Institute Genome Sequencing Center for Infectious Disease"/>
            <person name="Wu L."/>
            <person name="Ma J."/>
        </authorList>
    </citation>
    <scope>NUCLEOTIDE SEQUENCE [LARGE SCALE GENOMIC DNA]</scope>
    <source>
        <strain evidence="10">JCM 16231</strain>
    </source>
</reference>
<comment type="function">
    <text evidence="7">Involved in lipopolysaccharide (LPS) biosynthesis. Catalyzes the transfer of 3-deoxy-D-manno-octulosonate (Kdo) residue(s) from CMP-Kdo to lipid IV(A), the tetraacyldisaccharide-1,4'-bisphosphate precursor of lipid A.</text>
</comment>
<name>A0ABP3VP04_9FLAO</name>
<evidence type="ECO:0000256" key="6">
    <source>
        <dbReference type="ARBA" id="ARBA00049183"/>
    </source>
</evidence>
<evidence type="ECO:0000256" key="4">
    <source>
        <dbReference type="ARBA" id="ARBA00022679"/>
    </source>
</evidence>
<dbReference type="PANTHER" id="PTHR42755:SF1">
    <property type="entry name" value="3-DEOXY-D-MANNO-OCTULOSONIC ACID TRANSFERASE, MITOCHONDRIAL-RELATED"/>
    <property type="match status" value="1"/>
</dbReference>
<comment type="subcellular location">
    <subcellularLocation>
        <location evidence="7">Cell membrane</location>
    </subcellularLocation>
</comment>
<evidence type="ECO:0000256" key="5">
    <source>
        <dbReference type="ARBA" id="ARBA00031445"/>
    </source>
</evidence>
<keyword evidence="7" id="KW-0448">Lipopolysaccharide biosynthesis</keyword>
<dbReference type="InterPro" id="IPR039901">
    <property type="entry name" value="Kdotransferase"/>
</dbReference>
<comment type="similarity">
    <text evidence="7">Belongs to the glycosyltransferase group 1 family.</text>
</comment>
<keyword evidence="4 7" id="KW-0808">Transferase</keyword>
<dbReference type="SUPFAM" id="SSF53756">
    <property type="entry name" value="UDP-Glycosyltransferase/glycogen phosphorylase"/>
    <property type="match status" value="1"/>
</dbReference>
<dbReference type="EC" id="2.4.99.12" evidence="2 7"/>
<dbReference type="InterPro" id="IPR007507">
    <property type="entry name" value="Glycos_transf_N"/>
</dbReference>
<dbReference type="Pfam" id="PF04413">
    <property type="entry name" value="Glycos_transf_N"/>
    <property type="match status" value="1"/>
</dbReference>
<organism evidence="9 10">
    <name type="scientific">Psychroflexus lacisalsi</name>
    <dbReference type="NCBI Taxonomy" id="503928"/>
    <lineage>
        <taxon>Bacteria</taxon>
        <taxon>Pseudomonadati</taxon>
        <taxon>Bacteroidota</taxon>
        <taxon>Flavobacteriia</taxon>
        <taxon>Flavobacteriales</taxon>
        <taxon>Flavobacteriaceae</taxon>
        <taxon>Psychroflexus</taxon>
    </lineage>
</organism>
<keyword evidence="7" id="KW-1003">Cell membrane</keyword>
<accession>A0ABP3VP04</accession>
<comment type="caution">
    <text evidence="9">The sequence shown here is derived from an EMBL/GenBank/DDBJ whole genome shotgun (WGS) entry which is preliminary data.</text>
</comment>
<gene>
    <name evidence="9" type="ORF">GCM10009433_20480</name>
</gene>
<dbReference type="PANTHER" id="PTHR42755">
    <property type="entry name" value="3-DEOXY-MANNO-OCTULOSONATE CYTIDYLYLTRANSFERASE"/>
    <property type="match status" value="1"/>
</dbReference>
<dbReference type="Gene3D" id="3.40.50.11720">
    <property type="entry name" value="3-Deoxy-D-manno-octulosonic-acid transferase, N-terminal domain"/>
    <property type="match status" value="1"/>
</dbReference>
<keyword evidence="7" id="KW-0472">Membrane</keyword>